<evidence type="ECO:0000313" key="3">
    <source>
        <dbReference type="Proteomes" id="UP000217343"/>
    </source>
</evidence>
<feature type="region of interest" description="Disordered" evidence="1">
    <location>
        <begin position="40"/>
        <end position="78"/>
    </location>
</feature>
<evidence type="ECO:0000256" key="1">
    <source>
        <dbReference type="SAM" id="MobiDB-lite"/>
    </source>
</evidence>
<dbReference type="OrthoDB" id="5525770at2"/>
<dbReference type="AlphaFoldDB" id="A0A250K1A6"/>
<reference evidence="2 3" key="1">
    <citation type="submission" date="2017-06" db="EMBL/GenBank/DDBJ databases">
        <title>Sequencing and comparative analysis of myxobacterial genomes.</title>
        <authorList>
            <person name="Rupp O."/>
            <person name="Goesmann A."/>
            <person name="Sogaard-Andersen L."/>
        </authorList>
    </citation>
    <scope>NUCLEOTIDE SEQUENCE [LARGE SCALE GENOMIC DNA]</scope>
    <source>
        <strain evidence="2 3">DSM 14697</strain>
    </source>
</reference>
<evidence type="ECO:0000313" key="2">
    <source>
        <dbReference type="EMBL" id="ATB49527.1"/>
    </source>
</evidence>
<dbReference type="KEGG" id="mmas:MYMAC_005172"/>
<protein>
    <submittedName>
        <fullName evidence="2">Uncharacterized protein</fullName>
    </submittedName>
</protein>
<dbReference type="RefSeq" id="WP_095960049.1">
    <property type="nucleotide sequence ID" value="NZ_CP022203.1"/>
</dbReference>
<sequence length="78" mass="8729">MRRRLLIVLLALGTVGGYASGFASLARHRHHLRHHCHHGAWERGWSPNSPHGRWEPSSQREVGPPLTTTRVSVHTASP</sequence>
<proteinExistence type="predicted"/>
<gene>
    <name evidence="2" type="ORF">MYMAC_005172</name>
</gene>
<name>A0A250K1A6_9BACT</name>
<dbReference type="EMBL" id="CP022203">
    <property type="protein sequence ID" value="ATB49527.1"/>
    <property type="molecule type" value="Genomic_DNA"/>
</dbReference>
<accession>A0A250K1A6</accession>
<dbReference type="Proteomes" id="UP000217343">
    <property type="component" value="Chromosome"/>
</dbReference>
<keyword evidence="3" id="KW-1185">Reference proteome</keyword>
<organism evidence="2 3">
    <name type="scientific">Corallococcus macrosporus DSM 14697</name>
    <dbReference type="NCBI Taxonomy" id="1189310"/>
    <lineage>
        <taxon>Bacteria</taxon>
        <taxon>Pseudomonadati</taxon>
        <taxon>Myxococcota</taxon>
        <taxon>Myxococcia</taxon>
        <taxon>Myxococcales</taxon>
        <taxon>Cystobacterineae</taxon>
        <taxon>Myxococcaceae</taxon>
        <taxon>Corallococcus</taxon>
    </lineage>
</organism>
<feature type="compositionally biased region" description="Polar residues" evidence="1">
    <location>
        <begin position="56"/>
        <end position="78"/>
    </location>
</feature>